<dbReference type="AlphaFoldDB" id="A0A6D2GCE0"/>
<dbReference type="Gene3D" id="1.10.530.10">
    <property type="match status" value="1"/>
</dbReference>
<dbReference type="Pfam" id="PF01464">
    <property type="entry name" value="SLT"/>
    <property type="match status" value="1"/>
</dbReference>
<evidence type="ECO:0000313" key="4">
    <source>
        <dbReference type="Proteomes" id="UP000267858"/>
    </source>
</evidence>
<dbReference type="EMBL" id="LR134141">
    <property type="protein sequence ID" value="VEA05116.1"/>
    <property type="molecule type" value="Genomic_DNA"/>
</dbReference>
<dbReference type="SUPFAM" id="SSF53955">
    <property type="entry name" value="Lysozyme-like"/>
    <property type="match status" value="1"/>
</dbReference>
<feature type="domain" description="Transglycosylase SLT" evidence="2">
    <location>
        <begin position="40"/>
        <end position="153"/>
    </location>
</feature>
<proteinExistence type="predicted"/>
<evidence type="ECO:0000256" key="1">
    <source>
        <dbReference type="SAM" id="MobiDB-lite"/>
    </source>
</evidence>
<gene>
    <name evidence="3" type="ORF">NCTC5773_03557</name>
</gene>
<dbReference type="Proteomes" id="UP000267858">
    <property type="component" value="Chromosome"/>
</dbReference>
<feature type="region of interest" description="Disordered" evidence="1">
    <location>
        <begin position="1"/>
        <end position="22"/>
    </location>
</feature>
<dbReference type="InterPro" id="IPR023346">
    <property type="entry name" value="Lysozyme-like_dom_sf"/>
</dbReference>
<name>A0A6D2GCE0_SALER</name>
<evidence type="ECO:0000313" key="3">
    <source>
        <dbReference type="EMBL" id="VEA05116.1"/>
    </source>
</evidence>
<protein>
    <recommendedName>
        <fullName evidence="2">Transglycosylase SLT domain-containing protein</fullName>
    </recommendedName>
</protein>
<feature type="compositionally biased region" description="Polar residues" evidence="1">
    <location>
        <begin position="1"/>
        <end position="16"/>
    </location>
</feature>
<evidence type="ECO:0000259" key="2">
    <source>
        <dbReference type="Pfam" id="PF01464"/>
    </source>
</evidence>
<organism evidence="3 4">
    <name type="scientific">Salmonella enterica subsp. salamae</name>
    <dbReference type="NCBI Taxonomy" id="59202"/>
    <lineage>
        <taxon>Bacteria</taxon>
        <taxon>Pseudomonadati</taxon>
        <taxon>Pseudomonadota</taxon>
        <taxon>Gammaproteobacteria</taxon>
        <taxon>Enterobacterales</taxon>
        <taxon>Enterobacteriaceae</taxon>
        <taxon>Salmonella</taxon>
    </lineage>
</organism>
<dbReference type="RefSeq" id="WP_225907329.1">
    <property type="nucleotide sequence ID" value="NZ_DACWUI010000027.1"/>
</dbReference>
<dbReference type="InterPro" id="IPR008258">
    <property type="entry name" value="Transglycosylase_SLT_dom_1"/>
</dbReference>
<accession>A0A6D2GCE0</accession>
<sequence>MAQNALKNQSGTLSNANDKKKEVVSVDDAKRLKEIRAIVKNSNLSSLDDNLIICQVYMESRFNERSGENEHSARGLMQMQRNAVRQVYKYRVKKNTGKSARDKDLPDIYAKADAFYNSEKIYEESDNIKIGTEYMQYWIDRNKNDIVQAYKDYRGKENGIYYNKIKVCADKLSGDPNNMQLLRDMVDVKK</sequence>
<reference evidence="3 4" key="1">
    <citation type="submission" date="2018-12" db="EMBL/GenBank/DDBJ databases">
        <authorList>
            <consortium name="Pathogen Informatics"/>
        </authorList>
    </citation>
    <scope>NUCLEOTIDE SEQUENCE [LARGE SCALE GENOMIC DNA]</scope>
    <source>
        <strain evidence="3 4">NCTC5773</strain>
    </source>
</reference>